<dbReference type="AlphaFoldDB" id="A0AAD8JM60"/>
<evidence type="ECO:0000256" key="1">
    <source>
        <dbReference type="ARBA" id="ARBA00022723"/>
    </source>
</evidence>
<dbReference type="Pfam" id="PF25073">
    <property type="entry name" value="DUF7797"/>
    <property type="match status" value="1"/>
</dbReference>
<dbReference type="GO" id="GO:0008270">
    <property type="term" value="F:zinc ion binding"/>
    <property type="evidence" value="ECO:0007669"/>
    <property type="project" value="UniProtKB-KW"/>
</dbReference>
<name>A0AAD8JM60_TARER</name>
<feature type="compositionally biased region" description="Polar residues" evidence="5">
    <location>
        <begin position="245"/>
        <end position="275"/>
    </location>
</feature>
<dbReference type="InterPro" id="IPR043151">
    <property type="entry name" value="BAH_sf"/>
</dbReference>
<dbReference type="InterPro" id="IPR011011">
    <property type="entry name" value="Znf_FYVE_PHD"/>
</dbReference>
<dbReference type="SUPFAM" id="SSF57903">
    <property type="entry name" value="FYVE/PHD zinc finger"/>
    <property type="match status" value="1"/>
</dbReference>
<dbReference type="InterPro" id="IPR001025">
    <property type="entry name" value="BAH_dom"/>
</dbReference>
<accession>A0AAD8JM60</accession>
<evidence type="ECO:0000256" key="2">
    <source>
        <dbReference type="ARBA" id="ARBA00022771"/>
    </source>
</evidence>
<dbReference type="PROSITE" id="PS50016">
    <property type="entry name" value="ZF_PHD_2"/>
    <property type="match status" value="1"/>
</dbReference>
<dbReference type="SMART" id="SM00249">
    <property type="entry name" value="PHD"/>
    <property type="match status" value="1"/>
</dbReference>
<feature type="region of interest" description="Disordered" evidence="5">
    <location>
        <begin position="479"/>
        <end position="505"/>
    </location>
</feature>
<keyword evidence="1" id="KW-0479">Metal-binding</keyword>
<evidence type="ECO:0000256" key="5">
    <source>
        <dbReference type="SAM" id="MobiDB-lite"/>
    </source>
</evidence>
<gene>
    <name evidence="8" type="ORF">QVD17_38599</name>
</gene>
<dbReference type="EMBL" id="JAUHHV010000011">
    <property type="protein sequence ID" value="KAK1406989.1"/>
    <property type="molecule type" value="Genomic_DNA"/>
</dbReference>
<dbReference type="Gene3D" id="3.30.40.10">
    <property type="entry name" value="Zinc/RING finger domain, C3HC4 (zinc finger)"/>
    <property type="match status" value="1"/>
</dbReference>
<keyword evidence="2 4" id="KW-0863">Zinc-finger</keyword>
<dbReference type="InterPro" id="IPR013083">
    <property type="entry name" value="Znf_RING/FYVE/PHD"/>
</dbReference>
<evidence type="ECO:0000256" key="4">
    <source>
        <dbReference type="PROSITE-ProRule" id="PRU00146"/>
    </source>
</evidence>
<feature type="domain" description="PHD-type" evidence="6">
    <location>
        <begin position="387"/>
        <end position="441"/>
    </location>
</feature>
<dbReference type="Pfam" id="PF01426">
    <property type="entry name" value="BAH"/>
    <property type="match status" value="1"/>
</dbReference>
<dbReference type="InterPro" id="IPR056699">
    <property type="entry name" value="DUF7797"/>
</dbReference>
<dbReference type="InterPro" id="IPR019787">
    <property type="entry name" value="Znf_PHD-finger"/>
</dbReference>
<dbReference type="PROSITE" id="PS01359">
    <property type="entry name" value="ZF_PHD_1"/>
    <property type="match status" value="1"/>
</dbReference>
<dbReference type="InterPro" id="IPR001965">
    <property type="entry name" value="Znf_PHD"/>
</dbReference>
<dbReference type="PANTHER" id="PTHR47527">
    <property type="entry name" value="RING/FYVE/PHD ZINC FINGER SUPERFAMILY PROTEIN"/>
    <property type="match status" value="1"/>
</dbReference>
<sequence length="732" mass="81254">MASYQSPSFNSCRFLPVSCCLLLNLWMNRLLWSLWIEHMRDLKQLKPNKQLFFTTHHYARSELIEATETTETIETKKRRLEIGFDMDMSGGGKKVRLSELNESVKLGESVRKVAEIVLVLATLGKMRGGGRKPSAVEVEMMVEAREKLVDVCKEFAPKDVFPRDGFGSVIEELGLSRLRDQKLGIGSPKLSIAERIQATKEKMENSEVFPIHSSVYTPPRLQSNLSKPAEIRGASNAVRMFPSDKANNAPISSGSFQNHSNTGTNSRNLPYQLPTSEVRPGISNTLPVSRADRPHFRIDGGANGSPYTSHSQGVGSDKTHVKTEVSYKPIITQTPNPVNVNQHRMSFVQPAVDTHNEICKLVQKVLHLHVLDHPAWTPPSRDYMNKALACQICKVIINEVDTALVCDACERGYHLKCLNCNPKALSRGEWQEWHCAKCLAISNGKPLPPKYGRVMRNINTPKLSSSTDTVQLSLEKKAMSSDVNTNGNSFSQTSSGGTASNDGKLTKTHLNENQEYGVGNVVDNRHLSNASELSSNGKKLEFGLNGVINEDGQDETVETGETLSVVCELDGPTSSSMNEVEWVGGVIKEIDGKKYYDSCCVNGVVYKVNDYAIFSSAGNRYMPNKLQAMWEDSKTTNKCVTVTRCFFPDDLPEGVGRPCAPESNEVYESNHETTLVAGLIHGACEVLPPSKFSEESDSQARLRPEANDRPNSIFLCKWFYDETKRSFRDVTC</sequence>
<feature type="compositionally biased region" description="Polar residues" evidence="5">
    <location>
        <begin position="305"/>
        <end position="314"/>
    </location>
</feature>
<evidence type="ECO:0000256" key="3">
    <source>
        <dbReference type="ARBA" id="ARBA00022833"/>
    </source>
</evidence>
<feature type="domain" description="BAH" evidence="7">
    <location>
        <begin position="604"/>
        <end position="731"/>
    </location>
</feature>
<dbReference type="GO" id="GO:0003682">
    <property type="term" value="F:chromatin binding"/>
    <property type="evidence" value="ECO:0007669"/>
    <property type="project" value="InterPro"/>
</dbReference>
<dbReference type="Proteomes" id="UP001229421">
    <property type="component" value="Unassembled WGS sequence"/>
</dbReference>
<dbReference type="InterPro" id="IPR019786">
    <property type="entry name" value="Zinc_finger_PHD-type_CS"/>
</dbReference>
<feature type="compositionally biased region" description="Polar residues" evidence="5">
    <location>
        <begin position="481"/>
        <end position="503"/>
    </location>
</feature>
<protein>
    <recommendedName>
        <fullName evidence="10">PHD finger protein</fullName>
    </recommendedName>
</protein>
<evidence type="ECO:0008006" key="10">
    <source>
        <dbReference type="Google" id="ProtNLM"/>
    </source>
</evidence>
<dbReference type="PROSITE" id="PS51038">
    <property type="entry name" value="BAH"/>
    <property type="match status" value="1"/>
</dbReference>
<dbReference type="SMART" id="SM00439">
    <property type="entry name" value="BAH"/>
    <property type="match status" value="1"/>
</dbReference>
<keyword evidence="9" id="KW-1185">Reference proteome</keyword>
<proteinExistence type="predicted"/>
<feature type="region of interest" description="Disordered" evidence="5">
    <location>
        <begin position="243"/>
        <end position="320"/>
    </location>
</feature>
<evidence type="ECO:0000259" key="6">
    <source>
        <dbReference type="PROSITE" id="PS50016"/>
    </source>
</evidence>
<comment type="caution">
    <text evidence="8">The sequence shown here is derived from an EMBL/GenBank/DDBJ whole genome shotgun (WGS) entry which is preliminary data.</text>
</comment>
<dbReference type="CDD" id="cd04370">
    <property type="entry name" value="BAH"/>
    <property type="match status" value="1"/>
</dbReference>
<evidence type="ECO:0000313" key="8">
    <source>
        <dbReference type="EMBL" id="KAK1406989.1"/>
    </source>
</evidence>
<organism evidence="8 9">
    <name type="scientific">Tagetes erecta</name>
    <name type="common">African marigold</name>
    <dbReference type="NCBI Taxonomy" id="13708"/>
    <lineage>
        <taxon>Eukaryota</taxon>
        <taxon>Viridiplantae</taxon>
        <taxon>Streptophyta</taxon>
        <taxon>Embryophyta</taxon>
        <taxon>Tracheophyta</taxon>
        <taxon>Spermatophyta</taxon>
        <taxon>Magnoliopsida</taxon>
        <taxon>eudicotyledons</taxon>
        <taxon>Gunneridae</taxon>
        <taxon>Pentapetalae</taxon>
        <taxon>asterids</taxon>
        <taxon>campanulids</taxon>
        <taxon>Asterales</taxon>
        <taxon>Asteraceae</taxon>
        <taxon>Asteroideae</taxon>
        <taxon>Heliantheae alliance</taxon>
        <taxon>Tageteae</taxon>
        <taxon>Tagetes</taxon>
    </lineage>
</organism>
<reference evidence="8" key="1">
    <citation type="journal article" date="2023" name="bioRxiv">
        <title>Improved chromosome-level genome assembly for marigold (Tagetes erecta).</title>
        <authorList>
            <person name="Jiang F."/>
            <person name="Yuan L."/>
            <person name="Wang S."/>
            <person name="Wang H."/>
            <person name="Xu D."/>
            <person name="Wang A."/>
            <person name="Fan W."/>
        </authorList>
    </citation>
    <scope>NUCLEOTIDE SEQUENCE</scope>
    <source>
        <strain evidence="8">WSJ</strain>
        <tissue evidence="8">Leaf</tissue>
    </source>
</reference>
<dbReference type="Gene3D" id="2.30.30.490">
    <property type="match status" value="1"/>
</dbReference>
<dbReference type="PANTHER" id="PTHR47527:SF3">
    <property type="entry name" value="RING_FYVE_PHD ZINC FINGER SUPERFAMILY PROTEIN"/>
    <property type="match status" value="1"/>
</dbReference>
<keyword evidence="3" id="KW-0862">Zinc</keyword>
<evidence type="ECO:0000313" key="9">
    <source>
        <dbReference type="Proteomes" id="UP001229421"/>
    </source>
</evidence>
<evidence type="ECO:0000259" key="7">
    <source>
        <dbReference type="PROSITE" id="PS51038"/>
    </source>
</evidence>